<dbReference type="Proteomes" id="UP001328107">
    <property type="component" value="Unassembled WGS sequence"/>
</dbReference>
<evidence type="ECO:0000313" key="1">
    <source>
        <dbReference type="EMBL" id="GMR38624.1"/>
    </source>
</evidence>
<dbReference type="EMBL" id="BTRK01000002">
    <property type="protein sequence ID" value="GMR38624.1"/>
    <property type="molecule type" value="Genomic_DNA"/>
</dbReference>
<accession>A0AAN4ZFN7</accession>
<protein>
    <submittedName>
        <fullName evidence="1">Uncharacterized protein</fullName>
    </submittedName>
</protein>
<feature type="non-terminal residue" evidence="1">
    <location>
        <position position="1"/>
    </location>
</feature>
<gene>
    <name evidence="1" type="ORF">PMAYCL1PPCAC_08819</name>
</gene>
<evidence type="ECO:0000313" key="2">
    <source>
        <dbReference type="Proteomes" id="UP001328107"/>
    </source>
</evidence>
<organism evidence="1 2">
    <name type="scientific">Pristionchus mayeri</name>
    <dbReference type="NCBI Taxonomy" id="1317129"/>
    <lineage>
        <taxon>Eukaryota</taxon>
        <taxon>Metazoa</taxon>
        <taxon>Ecdysozoa</taxon>
        <taxon>Nematoda</taxon>
        <taxon>Chromadorea</taxon>
        <taxon>Rhabditida</taxon>
        <taxon>Rhabditina</taxon>
        <taxon>Diplogasteromorpha</taxon>
        <taxon>Diplogasteroidea</taxon>
        <taxon>Neodiplogasteridae</taxon>
        <taxon>Pristionchus</taxon>
    </lineage>
</organism>
<keyword evidence="2" id="KW-1185">Reference proteome</keyword>
<proteinExistence type="predicted"/>
<dbReference type="AlphaFoldDB" id="A0AAN4ZFN7"/>
<feature type="non-terminal residue" evidence="1">
    <location>
        <position position="77"/>
    </location>
</feature>
<comment type="caution">
    <text evidence="1">The sequence shown here is derived from an EMBL/GenBank/DDBJ whole genome shotgun (WGS) entry which is preliminary data.</text>
</comment>
<name>A0AAN4ZFN7_9BILA</name>
<reference evidence="2" key="1">
    <citation type="submission" date="2022-10" db="EMBL/GenBank/DDBJ databases">
        <title>Genome assembly of Pristionchus species.</title>
        <authorList>
            <person name="Yoshida K."/>
            <person name="Sommer R.J."/>
        </authorList>
    </citation>
    <scope>NUCLEOTIDE SEQUENCE [LARGE SCALE GENOMIC DNA]</scope>
    <source>
        <strain evidence="2">RS5460</strain>
    </source>
</reference>
<sequence>GSVRIDAILSTVFEESEEIEGAFTKKASYQPPDDLVNYGLRVKLIFDGQLSPPVLTKVISASLKVGSATVPVSKEVS</sequence>